<accession>A0A852ZNW0</accession>
<dbReference type="RefSeq" id="WP_179813042.1">
    <property type="nucleotide sequence ID" value="NZ_JACBZD010000001.1"/>
</dbReference>
<dbReference type="GO" id="GO:0046820">
    <property type="term" value="F:4-amino-4-deoxychorismate synthase activity"/>
    <property type="evidence" value="ECO:0007669"/>
    <property type="project" value="UniProtKB-EC"/>
</dbReference>
<evidence type="ECO:0000313" key="4">
    <source>
        <dbReference type="Proteomes" id="UP000567795"/>
    </source>
</evidence>
<dbReference type="Pfam" id="PF00425">
    <property type="entry name" value="Chorismate_bind"/>
    <property type="match status" value="1"/>
</dbReference>
<dbReference type="PRINTS" id="PR00095">
    <property type="entry name" value="ANTSNTHASEI"/>
</dbReference>
<sequence>MTSPPGPRPGRPARSLPAAARFGRRTATGLAEVTDDLAALDRGGFWAVVVDFEGKATCARFTDVRDVADAVADPDADAGPDDHPGSPGEWRAPDPADWTSSMSQAQYVEAVRRARERIAAGDFYQVNLCRVLTAPLPDPARADVLALQRRLAAGNPAPYAAAVRLPEHGLHVASASPELYLRRSGAVVESGPIKGTGRTAADLLEKDRAENVMIVDLVRNDLGRVCRIGSVTVPRLCAVEPHPGLVHLVSTVRGELRPDAGWPELFAASFPPGSVTGAPKSSALRTIEELEPVPRGPYCGAVGWVDADRGEAELAVGIRTFWVEHGPAAGRADGRSVVRFGTGAGITWGSDPEREWQETRLKAARLMALASSGGAAETLPGATEGTP</sequence>
<gene>
    <name evidence="3" type="ORF">FHU37_001026</name>
</gene>
<feature type="region of interest" description="Disordered" evidence="1">
    <location>
        <begin position="72"/>
        <end position="98"/>
    </location>
</feature>
<dbReference type="SUPFAM" id="SSF56322">
    <property type="entry name" value="ADC synthase"/>
    <property type="match status" value="1"/>
</dbReference>
<comment type="caution">
    <text evidence="3">The sequence shown here is derived from an EMBL/GenBank/DDBJ whole genome shotgun (WGS) entry which is preliminary data.</text>
</comment>
<dbReference type="EC" id="2.6.1.85" evidence="3"/>
<evidence type="ECO:0000259" key="2">
    <source>
        <dbReference type="Pfam" id="PF00425"/>
    </source>
</evidence>
<name>A0A852ZNW0_9ACTN</name>
<keyword evidence="3" id="KW-0032">Aminotransferase</keyword>
<feature type="domain" description="Chorismate-utilising enzyme C-terminal" evidence="2">
    <location>
        <begin position="104"/>
        <end position="362"/>
    </location>
</feature>
<dbReference type="EMBL" id="JACBZD010000001">
    <property type="protein sequence ID" value="NYI04083.1"/>
    <property type="molecule type" value="Genomic_DNA"/>
</dbReference>
<keyword evidence="3" id="KW-0808">Transferase</keyword>
<dbReference type="PANTHER" id="PTHR11236:SF50">
    <property type="entry name" value="AMINODEOXYCHORISMATE SYNTHASE COMPONENT 1"/>
    <property type="match status" value="1"/>
</dbReference>
<protein>
    <submittedName>
        <fullName evidence="3">Para-aminobenzoate synthetase component 1</fullName>
        <ecNumber evidence="3">2.6.1.85</ecNumber>
    </submittedName>
</protein>
<evidence type="ECO:0000256" key="1">
    <source>
        <dbReference type="SAM" id="MobiDB-lite"/>
    </source>
</evidence>
<dbReference type="GO" id="GO:0000162">
    <property type="term" value="P:L-tryptophan biosynthetic process"/>
    <property type="evidence" value="ECO:0007669"/>
    <property type="project" value="TreeGrafter"/>
</dbReference>
<dbReference type="InterPro" id="IPR015890">
    <property type="entry name" value="Chorismate_C"/>
</dbReference>
<reference evidence="3 4" key="1">
    <citation type="submission" date="2020-07" db="EMBL/GenBank/DDBJ databases">
        <title>Sequencing the genomes of 1000 actinobacteria strains.</title>
        <authorList>
            <person name="Klenk H.-P."/>
        </authorList>
    </citation>
    <scope>NUCLEOTIDE SEQUENCE [LARGE SCALE GENOMIC DNA]</scope>
    <source>
        <strain evidence="3 4">DSM 42178</strain>
    </source>
</reference>
<dbReference type="Proteomes" id="UP000567795">
    <property type="component" value="Unassembled WGS sequence"/>
</dbReference>
<dbReference type="InterPro" id="IPR019999">
    <property type="entry name" value="Anth_synth_I-like"/>
</dbReference>
<dbReference type="AlphaFoldDB" id="A0A852ZNW0"/>
<keyword evidence="4" id="KW-1185">Reference proteome</keyword>
<dbReference type="Gene3D" id="3.60.120.10">
    <property type="entry name" value="Anthranilate synthase"/>
    <property type="match status" value="1"/>
</dbReference>
<dbReference type="InterPro" id="IPR005801">
    <property type="entry name" value="ADC_synthase"/>
</dbReference>
<evidence type="ECO:0000313" key="3">
    <source>
        <dbReference type="EMBL" id="NYI04083.1"/>
    </source>
</evidence>
<dbReference type="PANTHER" id="PTHR11236">
    <property type="entry name" value="AMINOBENZOATE/ANTHRANILATE SYNTHASE"/>
    <property type="match status" value="1"/>
</dbReference>
<organism evidence="3 4">
    <name type="scientific">Allostreptomyces psammosilenae</name>
    <dbReference type="NCBI Taxonomy" id="1892865"/>
    <lineage>
        <taxon>Bacteria</taxon>
        <taxon>Bacillati</taxon>
        <taxon>Actinomycetota</taxon>
        <taxon>Actinomycetes</taxon>
        <taxon>Kitasatosporales</taxon>
        <taxon>Streptomycetaceae</taxon>
        <taxon>Allostreptomyces</taxon>
    </lineage>
</organism>
<proteinExistence type="predicted"/>